<proteinExistence type="predicted"/>
<reference evidence="1 2" key="1">
    <citation type="submission" date="2022-03" db="EMBL/GenBank/DDBJ databases">
        <title>Mucilaginibacter sp. isolated from the gut of Protaetia brevitarsis seulensis larvae.</title>
        <authorList>
            <person name="Won M."/>
            <person name="Kim S.-J."/>
            <person name="Kwon S.-W."/>
        </authorList>
    </citation>
    <scope>NUCLEOTIDE SEQUENCE [LARGE SCALE GENOMIC DNA]</scope>
    <source>
        <strain evidence="1 2">CFWR-12</strain>
    </source>
</reference>
<organism evidence="1 2">
    <name type="scientific">Agromyces larvae</name>
    <dbReference type="NCBI Taxonomy" id="2929802"/>
    <lineage>
        <taxon>Bacteria</taxon>
        <taxon>Bacillati</taxon>
        <taxon>Actinomycetota</taxon>
        <taxon>Actinomycetes</taxon>
        <taxon>Micrococcales</taxon>
        <taxon>Microbacteriaceae</taxon>
        <taxon>Agromyces</taxon>
    </lineage>
</organism>
<dbReference type="RefSeq" id="WP_243554056.1">
    <property type="nucleotide sequence ID" value="NZ_CP094528.1"/>
</dbReference>
<sequence length="116" mass="13463">MSELDRLLADAEGHCWPGDLDESAWRVLTNWAFQTACLQADEAENRAWEERMGELVRQGLSYEEFTAQRMGALDERVRSRKLTQANLRYSLGFRGARRTALIRREVRSVFDAWVVV</sequence>
<gene>
    <name evidence="1" type="ORF">MTO99_12935</name>
</gene>
<name>A0ABY4C2U0_9MICO</name>
<dbReference type="EMBL" id="CP094528">
    <property type="protein sequence ID" value="UOE43090.1"/>
    <property type="molecule type" value="Genomic_DNA"/>
</dbReference>
<evidence type="ECO:0000313" key="2">
    <source>
        <dbReference type="Proteomes" id="UP000832097"/>
    </source>
</evidence>
<accession>A0ABY4C2U0</accession>
<protein>
    <submittedName>
        <fullName evidence="1">Uncharacterized protein</fullName>
    </submittedName>
</protein>
<keyword evidence="2" id="KW-1185">Reference proteome</keyword>
<evidence type="ECO:0000313" key="1">
    <source>
        <dbReference type="EMBL" id="UOE43090.1"/>
    </source>
</evidence>
<dbReference type="Proteomes" id="UP000832097">
    <property type="component" value="Chromosome"/>
</dbReference>